<dbReference type="InterPro" id="IPR039766">
    <property type="entry name" value="Vps53"/>
</dbReference>
<keyword evidence="5" id="KW-0333">Golgi apparatus</keyword>
<organism evidence="9 10">
    <name type="scientific">Tuber aestivum</name>
    <name type="common">summer truffle</name>
    <dbReference type="NCBI Taxonomy" id="59557"/>
    <lineage>
        <taxon>Eukaryota</taxon>
        <taxon>Fungi</taxon>
        <taxon>Dikarya</taxon>
        <taxon>Ascomycota</taxon>
        <taxon>Pezizomycotina</taxon>
        <taxon>Pezizomycetes</taxon>
        <taxon>Pezizales</taxon>
        <taxon>Tuberaceae</taxon>
        <taxon>Tuber</taxon>
    </lineage>
</organism>
<dbReference type="Pfam" id="PF04100">
    <property type="entry name" value="Vps53_N"/>
    <property type="match status" value="1"/>
</dbReference>
<protein>
    <submittedName>
        <fullName evidence="9">Uncharacterized protein</fullName>
    </submittedName>
</protein>
<dbReference type="Pfam" id="PF16854">
    <property type="entry name" value="VPS53_C"/>
    <property type="match status" value="1"/>
</dbReference>
<evidence type="ECO:0000259" key="7">
    <source>
        <dbReference type="Pfam" id="PF04100"/>
    </source>
</evidence>
<feature type="domain" description="Vps53 C-terminal" evidence="8">
    <location>
        <begin position="620"/>
        <end position="704"/>
    </location>
</feature>
<evidence type="ECO:0000256" key="6">
    <source>
        <dbReference type="ARBA" id="ARBA00023136"/>
    </source>
</evidence>
<gene>
    <name evidence="9" type="ORF">GSTUAT00007682001</name>
</gene>
<dbReference type="GO" id="GO:0005829">
    <property type="term" value="C:cytosol"/>
    <property type="evidence" value="ECO:0007669"/>
    <property type="project" value="GOC"/>
</dbReference>
<proteinExistence type="inferred from homology"/>
<evidence type="ECO:0000313" key="9">
    <source>
        <dbReference type="EMBL" id="CUS08204.1"/>
    </source>
</evidence>
<dbReference type="PANTHER" id="PTHR12820:SF0">
    <property type="entry name" value="VACUOLAR PROTEIN SORTING-ASSOCIATED PROTEIN 53 HOMOLOG"/>
    <property type="match status" value="1"/>
</dbReference>
<name>A0A292PM47_9PEZI</name>
<dbReference type="GO" id="GO:0000938">
    <property type="term" value="C:GARP complex"/>
    <property type="evidence" value="ECO:0007669"/>
    <property type="project" value="InterPro"/>
</dbReference>
<evidence type="ECO:0000256" key="4">
    <source>
        <dbReference type="ARBA" id="ARBA00022753"/>
    </source>
</evidence>
<evidence type="ECO:0000256" key="1">
    <source>
        <dbReference type="ARBA" id="ARBA00004150"/>
    </source>
</evidence>
<accession>A0A292PM47</accession>
<evidence type="ECO:0000256" key="2">
    <source>
        <dbReference type="ARBA" id="ARBA00004481"/>
    </source>
</evidence>
<comment type="similarity">
    <text evidence="3">Belongs to the VPS53 family.</text>
</comment>
<dbReference type="InterPro" id="IPR007234">
    <property type="entry name" value="Vps53_N"/>
</dbReference>
<evidence type="ECO:0000256" key="3">
    <source>
        <dbReference type="ARBA" id="ARBA00008628"/>
    </source>
</evidence>
<dbReference type="GO" id="GO:0042147">
    <property type="term" value="P:retrograde transport, endosome to Golgi"/>
    <property type="evidence" value="ECO:0007669"/>
    <property type="project" value="InterPro"/>
</dbReference>
<reference evidence="9" key="1">
    <citation type="submission" date="2015-10" db="EMBL/GenBank/DDBJ databases">
        <authorList>
            <person name="Regsiter A."/>
            <person name="william w."/>
        </authorList>
    </citation>
    <scope>NUCLEOTIDE SEQUENCE</scope>
    <source>
        <strain evidence="9">Montdore</strain>
    </source>
</reference>
<dbReference type="InterPro" id="IPR038260">
    <property type="entry name" value="Vps53_C_sf"/>
</dbReference>
<dbReference type="Gene3D" id="1.10.357.110">
    <property type="entry name" value="Vacuolar protein sorting-associated protein 53, C-terminus"/>
    <property type="match status" value="1"/>
</dbReference>
<dbReference type="InterPro" id="IPR031745">
    <property type="entry name" value="Vps53_C"/>
</dbReference>
<dbReference type="EMBL" id="LN891143">
    <property type="protein sequence ID" value="CUS08204.1"/>
    <property type="molecule type" value="Genomic_DNA"/>
</dbReference>
<comment type="subcellular location">
    <subcellularLocation>
        <location evidence="2">Endosome membrane</location>
        <topology evidence="2">Peripheral membrane protein</topology>
    </subcellularLocation>
    <subcellularLocation>
        <location evidence="1">Golgi apparatus</location>
        <location evidence="1">trans-Golgi network membrane</location>
        <topology evidence="1">Peripheral membrane protein</topology>
    </subcellularLocation>
</comment>
<feature type="domain" description="Vps53 N-terminal" evidence="7">
    <location>
        <begin position="23"/>
        <end position="396"/>
    </location>
</feature>
<keyword evidence="4" id="KW-0967">Endosome</keyword>
<keyword evidence="6" id="KW-0472">Membrane</keyword>
<keyword evidence="10" id="KW-1185">Reference proteome</keyword>
<dbReference type="GO" id="GO:0010008">
    <property type="term" value="C:endosome membrane"/>
    <property type="evidence" value="ECO:0007669"/>
    <property type="project" value="UniProtKB-SubCell"/>
</dbReference>
<dbReference type="Proteomes" id="UP001412239">
    <property type="component" value="Unassembled WGS sequence"/>
</dbReference>
<evidence type="ECO:0000256" key="5">
    <source>
        <dbReference type="ARBA" id="ARBA00023034"/>
    </source>
</evidence>
<sequence>MFASNGGFPAHGGVPVDPLDSADYDPIIHLNTLFSHPSTLSAVPSTSHALHNHLDSLDNEITQLVVTQSTTNADSLARISSAKAELAGLLENVDAVRERAIRTEDSISAMTADIKKLDSTKRNLTLSMTVLKRLQMLTTAYEQLKTQSKNRQYRECASLMSAVLELMAHFRSFRSIDQIATLSRNVADLRAELLEQVCEDFEMVFVKGEVSARKGMLSEACTVMDALGDGARARLVTWYCNTQLREYRQVFRGNDEAGSLDNISRRYAWLKRILKVYDDEHTGIFPLSWKVDEMLVKSFCDGTRDDFKGILQRAMRKEGGKSLDVNLLLKCLQETLDFEHYLERRFSADRMSIDTVSSRDERPLIFGKAISEAFEPYLSLWVDDLDRQLSTMIPKYRIQPLRLRDEDFTPSSSVLPSSIELFHFYRLSLAQCAKLSTGSKLLDLSMIFAKYLDQYAEAVLLNYFSPMEKAGTLAGEDIVVVLNTADYAHATTQQLEDKVKSKVDPEFSSKVDFEKQQDAFLGVVTSAIRLLVRKVEVAAEPAWREMRNTPWSRLETAGDQSGYVNVFMGSVKETVGEILALTGKETYQRAFCDKVVEAMVSGFLFSLVACRPIGGGAGAEQMLLDAYVMRKGFEDLLTLKAEPGTAPPASYIKHVQRSMSKIDALLKTLQVQSSPPECLVQAYLIHVCDKSDTNFRKILDLKGIRRQDQASFVELFRAHMVTHDNLVEANPFISALLIPTGNIGAPGGASSMGGASGNGMIGSSSGGGLAGGVGGLSGPSGLVPARFDPASLGSAIMNAARDGVDRLQTPVSTSSDGGNGGQNQIESGERIFERHLGRLFKRDGSGIGMSTRFSRDGG</sequence>
<dbReference type="AlphaFoldDB" id="A0A292PM47"/>
<dbReference type="PANTHER" id="PTHR12820">
    <property type="entry name" value="VACUOLAR SORTING PROTEIN 53"/>
    <property type="match status" value="1"/>
</dbReference>
<evidence type="ECO:0000313" key="10">
    <source>
        <dbReference type="Proteomes" id="UP001412239"/>
    </source>
</evidence>
<evidence type="ECO:0000259" key="8">
    <source>
        <dbReference type="Pfam" id="PF16854"/>
    </source>
</evidence>